<organism evidence="2 3">
    <name type="scientific">Pleurodeles waltl</name>
    <name type="common">Iberian ribbed newt</name>
    <dbReference type="NCBI Taxonomy" id="8319"/>
    <lineage>
        <taxon>Eukaryota</taxon>
        <taxon>Metazoa</taxon>
        <taxon>Chordata</taxon>
        <taxon>Craniata</taxon>
        <taxon>Vertebrata</taxon>
        <taxon>Euteleostomi</taxon>
        <taxon>Amphibia</taxon>
        <taxon>Batrachia</taxon>
        <taxon>Caudata</taxon>
        <taxon>Salamandroidea</taxon>
        <taxon>Salamandridae</taxon>
        <taxon>Pleurodelinae</taxon>
        <taxon>Pleurodeles</taxon>
    </lineage>
</organism>
<feature type="region of interest" description="Disordered" evidence="1">
    <location>
        <begin position="49"/>
        <end position="81"/>
    </location>
</feature>
<gene>
    <name evidence="2" type="ORF">NDU88_009049</name>
</gene>
<evidence type="ECO:0000313" key="3">
    <source>
        <dbReference type="Proteomes" id="UP001066276"/>
    </source>
</evidence>
<name>A0AAV7NYD6_PLEWA</name>
<dbReference type="AlphaFoldDB" id="A0AAV7NYD6"/>
<accession>A0AAV7NYD6</accession>
<protein>
    <submittedName>
        <fullName evidence="2">Uncharacterized protein</fullName>
    </submittedName>
</protein>
<reference evidence="2" key="1">
    <citation type="journal article" date="2022" name="bioRxiv">
        <title>Sequencing and chromosome-scale assembly of the giantPleurodeles waltlgenome.</title>
        <authorList>
            <person name="Brown T."/>
            <person name="Elewa A."/>
            <person name="Iarovenko S."/>
            <person name="Subramanian E."/>
            <person name="Araus A.J."/>
            <person name="Petzold A."/>
            <person name="Susuki M."/>
            <person name="Suzuki K.-i.T."/>
            <person name="Hayashi T."/>
            <person name="Toyoda A."/>
            <person name="Oliveira C."/>
            <person name="Osipova E."/>
            <person name="Leigh N.D."/>
            <person name="Simon A."/>
            <person name="Yun M.H."/>
        </authorList>
    </citation>
    <scope>NUCLEOTIDE SEQUENCE</scope>
    <source>
        <strain evidence="2">20211129_DDA</strain>
        <tissue evidence="2">Liver</tissue>
    </source>
</reference>
<evidence type="ECO:0000256" key="1">
    <source>
        <dbReference type="SAM" id="MobiDB-lite"/>
    </source>
</evidence>
<dbReference type="Proteomes" id="UP001066276">
    <property type="component" value="Chromosome 8"/>
</dbReference>
<sequence>MPSLSLGAASVLWHPRVDAEDSVAPAGAPIFRDSDGARARQTFYTGIRSGSSRHLRGAPDSSDEPWGALEGRPVIPPDVCL</sequence>
<comment type="caution">
    <text evidence="2">The sequence shown here is derived from an EMBL/GenBank/DDBJ whole genome shotgun (WGS) entry which is preliminary data.</text>
</comment>
<proteinExistence type="predicted"/>
<keyword evidence="3" id="KW-1185">Reference proteome</keyword>
<evidence type="ECO:0000313" key="2">
    <source>
        <dbReference type="EMBL" id="KAJ1120901.1"/>
    </source>
</evidence>
<dbReference type="EMBL" id="JANPWB010000012">
    <property type="protein sequence ID" value="KAJ1120901.1"/>
    <property type="molecule type" value="Genomic_DNA"/>
</dbReference>